<evidence type="ECO:0000256" key="1">
    <source>
        <dbReference type="SAM" id="MobiDB-lite"/>
    </source>
</evidence>
<keyword evidence="3" id="KW-1185">Reference proteome</keyword>
<feature type="region of interest" description="Disordered" evidence="1">
    <location>
        <begin position="1"/>
        <end position="54"/>
    </location>
</feature>
<reference evidence="2 3" key="1">
    <citation type="journal article" date="2019" name="Genome Biol. Evol.">
        <title>Insights into the evolution of the New World diploid cottons (Gossypium, subgenus Houzingenia) based on genome sequencing.</title>
        <authorList>
            <person name="Grover C.E."/>
            <person name="Arick M.A. 2nd"/>
            <person name="Thrash A."/>
            <person name="Conover J.L."/>
            <person name="Sanders W.S."/>
            <person name="Peterson D.G."/>
            <person name="Frelichowski J.E."/>
            <person name="Scheffler J.A."/>
            <person name="Scheffler B.E."/>
            <person name="Wendel J.F."/>
        </authorList>
    </citation>
    <scope>NUCLEOTIDE SEQUENCE [LARGE SCALE GENOMIC DNA]</scope>
    <source>
        <strain evidence="2">185</strain>
        <tissue evidence="2">Leaf</tissue>
    </source>
</reference>
<sequence length="190" mass="21216">EEEEVEDDEEVASTSQHKRKRSDDAGEDKEEDDVKFSKKHGGWSGNGLEGKPTFDKKKKKKKLCFKEKGDFVRSYKTVVLSVDGIRLLSFTSARLQAGWILGQAAIGGVAQFEFFLYSEEPNVLGPFASRTGGASGGWTFCNGSSEYNLQGVFAKVFKIGIDLLLAFNGHRVKMDQLRKHFEILPKELDT</sequence>
<comment type="caution">
    <text evidence="2">The sequence shown here is derived from an EMBL/GenBank/DDBJ whole genome shotgun (WGS) entry which is preliminary data.</text>
</comment>
<evidence type="ECO:0000313" key="3">
    <source>
        <dbReference type="Proteomes" id="UP000593577"/>
    </source>
</evidence>
<gene>
    <name evidence="2" type="ORF">Goari_014282</name>
</gene>
<feature type="non-terminal residue" evidence="2">
    <location>
        <position position="190"/>
    </location>
</feature>
<evidence type="ECO:0000313" key="2">
    <source>
        <dbReference type="EMBL" id="MBA0686694.1"/>
    </source>
</evidence>
<protein>
    <submittedName>
        <fullName evidence="2">Uncharacterized protein</fullName>
    </submittedName>
</protein>
<dbReference type="Proteomes" id="UP000593577">
    <property type="component" value="Unassembled WGS sequence"/>
</dbReference>
<name>A0A7J8XIG5_GOSAI</name>
<organism evidence="2 3">
    <name type="scientific">Gossypium aridum</name>
    <name type="common">American cotton</name>
    <name type="synonym">Erioxylum aridum</name>
    <dbReference type="NCBI Taxonomy" id="34290"/>
    <lineage>
        <taxon>Eukaryota</taxon>
        <taxon>Viridiplantae</taxon>
        <taxon>Streptophyta</taxon>
        <taxon>Embryophyta</taxon>
        <taxon>Tracheophyta</taxon>
        <taxon>Spermatophyta</taxon>
        <taxon>Magnoliopsida</taxon>
        <taxon>eudicotyledons</taxon>
        <taxon>Gunneridae</taxon>
        <taxon>Pentapetalae</taxon>
        <taxon>rosids</taxon>
        <taxon>malvids</taxon>
        <taxon>Malvales</taxon>
        <taxon>Malvaceae</taxon>
        <taxon>Malvoideae</taxon>
        <taxon>Gossypium</taxon>
    </lineage>
</organism>
<dbReference type="EMBL" id="JABFAA010000007">
    <property type="protein sequence ID" value="MBA0686694.1"/>
    <property type="molecule type" value="Genomic_DNA"/>
</dbReference>
<accession>A0A7J8XIG5</accession>
<dbReference type="AlphaFoldDB" id="A0A7J8XIG5"/>
<feature type="compositionally biased region" description="Acidic residues" evidence="1">
    <location>
        <begin position="1"/>
        <end position="11"/>
    </location>
</feature>
<proteinExistence type="predicted"/>